<dbReference type="Proteomes" id="UP001203004">
    <property type="component" value="Unassembled WGS sequence"/>
</dbReference>
<protein>
    <submittedName>
        <fullName evidence="2">Uncharacterized protein</fullName>
    </submittedName>
</protein>
<comment type="caution">
    <text evidence="2">The sequence shown here is derived from an EMBL/GenBank/DDBJ whole genome shotgun (WGS) entry which is preliminary data.</text>
</comment>
<gene>
    <name evidence="2" type="ORF">M3N64_01695</name>
</gene>
<feature type="transmembrane region" description="Helical" evidence="1">
    <location>
        <begin position="5"/>
        <end position="25"/>
    </location>
</feature>
<keyword evidence="1" id="KW-0472">Membrane</keyword>
<keyword evidence="1" id="KW-0812">Transmembrane</keyword>
<dbReference type="EMBL" id="JAMAST010000001">
    <property type="protein sequence ID" value="MCL1630667.1"/>
    <property type="molecule type" value="Genomic_DNA"/>
</dbReference>
<keyword evidence="1" id="KW-1133">Transmembrane helix</keyword>
<feature type="transmembrane region" description="Helical" evidence="1">
    <location>
        <begin position="31"/>
        <end position="50"/>
    </location>
</feature>
<accession>A0ABT0M732</accession>
<sequence>MPSIILFLSFFVFLAVFFIFVFFRLSFFSSFFAYILVLFPNTVPFIVLYLEENKTEQQKARHAEDGSNH</sequence>
<evidence type="ECO:0000313" key="2">
    <source>
        <dbReference type="EMBL" id="MCL1630667.1"/>
    </source>
</evidence>
<name>A0ABT0M732_9BACL</name>
<keyword evidence="3" id="KW-1185">Reference proteome</keyword>
<evidence type="ECO:0000313" key="3">
    <source>
        <dbReference type="Proteomes" id="UP001203004"/>
    </source>
</evidence>
<evidence type="ECO:0000256" key="1">
    <source>
        <dbReference type="SAM" id="Phobius"/>
    </source>
</evidence>
<organism evidence="2 3">
    <name type="scientific">Sporolactobacillus mangiferae</name>
    <dbReference type="NCBI Taxonomy" id="2940498"/>
    <lineage>
        <taxon>Bacteria</taxon>
        <taxon>Bacillati</taxon>
        <taxon>Bacillota</taxon>
        <taxon>Bacilli</taxon>
        <taxon>Bacillales</taxon>
        <taxon>Sporolactobacillaceae</taxon>
        <taxon>Sporolactobacillus</taxon>
    </lineage>
</organism>
<dbReference type="RefSeq" id="WP_249096356.1">
    <property type="nucleotide sequence ID" value="NZ_JAMAST010000001.1"/>
</dbReference>
<reference evidence="2 3" key="1">
    <citation type="submission" date="2022-05" db="EMBL/GenBank/DDBJ databases">
        <title>Sporolactobacillus sp nov CPB3-1, isolated from tree bark (Mangifera indica L.).</title>
        <authorList>
            <person name="Phuengjayaem S."/>
            <person name="Tanasupawat S."/>
        </authorList>
    </citation>
    <scope>NUCLEOTIDE SEQUENCE [LARGE SCALE GENOMIC DNA]</scope>
    <source>
        <strain evidence="2 3">CPB3-1</strain>
    </source>
</reference>
<proteinExistence type="predicted"/>